<reference evidence="4 5" key="1">
    <citation type="journal article" date="2013" name="Genome Announc.">
        <title>Draft Genome Sequence of Arcticibacter svalbardensis Strain MN12-7T, a Member of the Family Sphingobacteriaceae Isolated from an Arctic Soil Sample.</title>
        <authorList>
            <person name="Shivaji S."/>
            <person name="Ara S."/>
            <person name="Prasad S."/>
            <person name="Manasa B.P."/>
            <person name="Begum Z."/>
            <person name="Singh A."/>
            <person name="Kumar Pinnaka A."/>
        </authorList>
    </citation>
    <scope>NUCLEOTIDE SEQUENCE [LARGE SCALE GENOMIC DNA]</scope>
    <source>
        <strain evidence="4 5">MN12-7</strain>
    </source>
</reference>
<dbReference type="OrthoDB" id="7210452at2"/>
<evidence type="ECO:0000256" key="2">
    <source>
        <dbReference type="ARBA" id="ARBA00023239"/>
    </source>
</evidence>
<dbReference type="Pfam" id="PF05426">
    <property type="entry name" value="Alginate_lyase"/>
    <property type="match status" value="1"/>
</dbReference>
<keyword evidence="5" id="KW-1185">Reference proteome</keyword>
<dbReference type="AlphaFoldDB" id="R9GUS0"/>
<comment type="caution">
    <text evidence="4">The sequence shown here is derived from an EMBL/GenBank/DDBJ whole genome shotgun (WGS) entry which is preliminary data.</text>
</comment>
<gene>
    <name evidence="4" type="ORF">ADIARSV_1203</name>
</gene>
<dbReference type="GO" id="GO:0016829">
    <property type="term" value="F:lyase activity"/>
    <property type="evidence" value="ECO:0007669"/>
    <property type="project" value="UniProtKB-KW"/>
</dbReference>
<dbReference type="GO" id="GO:0042597">
    <property type="term" value="C:periplasmic space"/>
    <property type="evidence" value="ECO:0007669"/>
    <property type="project" value="InterPro"/>
</dbReference>
<keyword evidence="1" id="KW-0732">Signal</keyword>
<dbReference type="STRING" id="1150600.ADIARSV_1203"/>
<protein>
    <recommendedName>
        <fullName evidence="3">Alginate lyase domain-containing protein</fullName>
    </recommendedName>
</protein>
<accession>R9GUS0</accession>
<dbReference type="Gene3D" id="1.50.10.100">
    <property type="entry name" value="Chondroitin AC/alginate lyase"/>
    <property type="match status" value="1"/>
</dbReference>
<dbReference type="InterPro" id="IPR008397">
    <property type="entry name" value="Alginate_lyase_dom"/>
</dbReference>
<name>R9GUS0_9SPHI</name>
<keyword evidence="2" id="KW-0456">Lyase</keyword>
<evidence type="ECO:0000256" key="1">
    <source>
        <dbReference type="ARBA" id="ARBA00022729"/>
    </source>
</evidence>
<organism evidence="4 5">
    <name type="scientific">Arcticibacter svalbardensis MN12-7</name>
    <dbReference type="NCBI Taxonomy" id="1150600"/>
    <lineage>
        <taxon>Bacteria</taxon>
        <taxon>Pseudomonadati</taxon>
        <taxon>Bacteroidota</taxon>
        <taxon>Sphingobacteriia</taxon>
        <taxon>Sphingobacteriales</taxon>
        <taxon>Sphingobacteriaceae</taxon>
        <taxon>Arcticibacter</taxon>
    </lineage>
</organism>
<sequence length="216" mass="24782">MKFSIFVREKVRLHCLHAHPVCQSKCLYFYISTEAGSVITKEAKKLLRAQIITEAKWAMTQLPQTVTSTFSSRSAGGLHDFFSEADYFWPDPEHPDDPYISRDGLTNPDNFLEHPKAMLRFSKIIGALASAYKLTGDEKYVNHAVLHLQAWFIHAETLKNPNLLYAQVVKGRFTGHNYGIIDTIHHPQVVFFYYFCLKHNSLNCVYKQVRDPSMGV</sequence>
<dbReference type="InterPro" id="IPR008929">
    <property type="entry name" value="Chondroitin_lyas"/>
</dbReference>
<evidence type="ECO:0000313" key="4">
    <source>
        <dbReference type="EMBL" id="EOR95597.1"/>
    </source>
</evidence>
<dbReference type="SUPFAM" id="SSF48230">
    <property type="entry name" value="Chondroitin AC/alginate lyase"/>
    <property type="match status" value="1"/>
</dbReference>
<dbReference type="eggNOG" id="ENOG502Z7SW">
    <property type="taxonomic scope" value="Bacteria"/>
</dbReference>
<dbReference type="RefSeq" id="WP_016194444.1">
    <property type="nucleotide sequence ID" value="NZ_AQPN01000045.1"/>
</dbReference>
<dbReference type="EMBL" id="AQPN01000045">
    <property type="protein sequence ID" value="EOR95597.1"/>
    <property type="molecule type" value="Genomic_DNA"/>
</dbReference>
<evidence type="ECO:0000259" key="3">
    <source>
        <dbReference type="Pfam" id="PF05426"/>
    </source>
</evidence>
<evidence type="ECO:0000313" key="5">
    <source>
        <dbReference type="Proteomes" id="UP000014174"/>
    </source>
</evidence>
<feature type="domain" description="Alginate lyase" evidence="3">
    <location>
        <begin position="67"/>
        <end position="188"/>
    </location>
</feature>
<proteinExistence type="predicted"/>
<dbReference type="Proteomes" id="UP000014174">
    <property type="component" value="Unassembled WGS sequence"/>
</dbReference>